<keyword evidence="1" id="KW-0732">Signal</keyword>
<dbReference type="EMBL" id="JBGFUD010015702">
    <property type="protein sequence ID" value="MFH4984180.1"/>
    <property type="molecule type" value="Genomic_DNA"/>
</dbReference>
<reference evidence="2 3" key="1">
    <citation type="submission" date="2024-08" db="EMBL/GenBank/DDBJ databases">
        <title>Gnathostoma spinigerum genome.</title>
        <authorList>
            <person name="Gonzalez-Bertolin B."/>
            <person name="Monzon S."/>
            <person name="Zaballos A."/>
            <person name="Jimenez P."/>
            <person name="Dekumyoy P."/>
            <person name="Varona S."/>
            <person name="Cuesta I."/>
            <person name="Sumanam S."/>
            <person name="Adisakwattana P."/>
            <person name="Gasser R.B."/>
            <person name="Hernandez-Gonzalez A."/>
            <person name="Young N.D."/>
            <person name="Perteguer M.J."/>
        </authorList>
    </citation>
    <scope>NUCLEOTIDE SEQUENCE [LARGE SCALE GENOMIC DNA]</scope>
    <source>
        <strain evidence="2">AL3</strain>
        <tissue evidence="2">Liver</tissue>
    </source>
</reference>
<evidence type="ECO:0000313" key="3">
    <source>
        <dbReference type="Proteomes" id="UP001608902"/>
    </source>
</evidence>
<gene>
    <name evidence="2" type="ORF">AB6A40_010889</name>
</gene>
<organism evidence="2 3">
    <name type="scientific">Gnathostoma spinigerum</name>
    <dbReference type="NCBI Taxonomy" id="75299"/>
    <lineage>
        <taxon>Eukaryota</taxon>
        <taxon>Metazoa</taxon>
        <taxon>Ecdysozoa</taxon>
        <taxon>Nematoda</taxon>
        <taxon>Chromadorea</taxon>
        <taxon>Rhabditida</taxon>
        <taxon>Spirurina</taxon>
        <taxon>Gnathostomatomorpha</taxon>
        <taxon>Gnathostomatoidea</taxon>
        <taxon>Gnathostomatidae</taxon>
        <taxon>Gnathostoma</taxon>
    </lineage>
</organism>
<proteinExistence type="predicted"/>
<comment type="caution">
    <text evidence="2">The sequence shown here is derived from an EMBL/GenBank/DDBJ whole genome shotgun (WGS) entry which is preliminary data.</text>
</comment>
<evidence type="ECO:0000256" key="1">
    <source>
        <dbReference type="SAM" id="SignalP"/>
    </source>
</evidence>
<dbReference type="AlphaFoldDB" id="A0ABD6F433"/>
<protein>
    <submittedName>
        <fullName evidence="2">Uncharacterized protein</fullName>
    </submittedName>
</protein>
<keyword evidence="3" id="KW-1185">Reference proteome</keyword>
<feature type="chain" id="PRO_5044874301" evidence="1">
    <location>
        <begin position="25"/>
        <end position="90"/>
    </location>
</feature>
<accession>A0ABD6F433</accession>
<dbReference type="Proteomes" id="UP001608902">
    <property type="component" value="Unassembled WGS sequence"/>
</dbReference>
<feature type="signal peptide" evidence="1">
    <location>
        <begin position="1"/>
        <end position="24"/>
    </location>
</feature>
<evidence type="ECO:0000313" key="2">
    <source>
        <dbReference type="EMBL" id="MFH4984180.1"/>
    </source>
</evidence>
<sequence>MALGLPAVLFSLFLVISDVFVSDARLLPLTTLEDGQTYTLTRSKRASDAAQPDWDSLGWVWGKRAGPHGRLHTARGDPDWEALGWAWGRK</sequence>
<name>A0ABD6F433_9BILA</name>